<dbReference type="EMBL" id="LSKU01000001">
    <property type="protein sequence ID" value="KXG44590.1"/>
    <property type="molecule type" value="Genomic_DNA"/>
</dbReference>
<organism evidence="1 2">
    <name type="scientific">Tepidibacillus decaturensis</name>
    <dbReference type="NCBI Taxonomy" id="1413211"/>
    <lineage>
        <taxon>Bacteria</taxon>
        <taxon>Bacillati</taxon>
        <taxon>Bacillota</taxon>
        <taxon>Bacilli</taxon>
        <taxon>Bacillales</taxon>
        <taxon>Bacillaceae</taxon>
        <taxon>Tepidibacillus</taxon>
    </lineage>
</organism>
<dbReference type="AlphaFoldDB" id="A0A135L6J8"/>
<evidence type="ECO:0000313" key="1">
    <source>
        <dbReference type="EMBL" id="KXG44590.1"/>
    </source>
</evidence>
<accession>A0A135L6J8</accession>
<dbReference type="RefSeq" id="WP_068727666.1">
    <property type="nucleotide sequence ID" value="NZ_LSKU01000001.1"/>
</dbReference>
<proteinExistence type="predicted"/>
<evidence type="ECO:0000313" key="2">
    <source>
        <dbReference type="Proteomes" id="UP000070352"/>
    </source>
</evidence>
<keyword evidence="2" id="KW-1185">Reference proteome</keyword>
<comment type="caution">
    <text evidence="1">The sequence shown here is derived from an EMBL/GenBank/DDBJ whole genome shotgun (WGS) entry which is preliminary data.</text>
</comment>
<name>A0A135L6J8_9BACI</name>
<sequence length="260" mass="30436">MKEYQLGKQVSQRIVDGILQGYKNYIQERIEKSQQMKISSAYAWVKGNHIDDQTAIKCEEIGIKFNKARAGYTWGYLQFIDENESSMYIIRNSRYFDEENFSKGRKVTGERNRDQENENYLKKLSKINQNIQFPTEPTLFMDETDVHKSMTLFDDAVMKSLLDSDVAKLQQEFNKFYIITYEIDQANMIASIKVWLPNPENDKAYLVEDLTDLINTSSIDLTDLDTSVLENDQLEFNNESTNAIDYDIFHEDDLSKEDKK</sequence>
<protein>
    <submittedName>
        <fullName evidence="1">Uncharacterized protein</fullName>
    </submittedName>
</protein>
<dbReference type="OrthoDB" id="2893237at2"/>
<reference evidence="1 2" key="1">
    <citation type="submission" date="2016-02" db="EMBL/GenBank/DDBJ databases">
        <title>Draft Genome for Tepidibacillus decaturensis nov. sp. Strain Z9, an Anaerobic, Moderately Thermophilic and Heterotrophic Bacterium from Deep Subsurface of the Illinois Basin, USA.</title>
        <authorList>
            <person name="Dong Y."/>
            <person name="Chang J.Y."/>
            <person name="Sanford R."/>
            <person name="Fouke B.W."/>
        </authorList>
    </citation>
    <scope>NUCLEOTIDE SEQUENCE [LARGE SCALE GENOMIC DNA]</scope>
    <source>
        <strain evidence="1 2">Z9</strain>
    </source>
</reference>
<dbReference type="Proteomes" id="UP000070352">
    <property type="component" value="Unassembled WGS sequence"/>
</dbReference>
<gene>
    <name evidence="1" type="ORF">U473_11600</name>
</gene>